<dbReference type="InterPro" id="IPR051502">
    <property type="entry name" value="RLP_Defense_Trigger"/>
</dbReference>
<evidence type="ECO:0000256" key="7">
    <source>
        <dbReference type="ARBA" id="ARBA00022737"/>
    </source>
</evidence>
<dbReference type="STRING" id="888268.A0A1E5V8D0"/>
<keyword evidence="7" id="KW-0677">Repeat</keyword>
<keyword evidence="6" id="KW-0732">Signal</keyword>
<comment type="caution">
    <text evidence="11">The sequence shown here is derived from an EMBL/GenBank/DDBJ whole genome shotgun (WGS) entry which is preliminary data.</text>
</comment>
<dbReference type="InterPro" id="IPR032675">
    <property type="entry name" value="LRR_dom_sf"/>
</dbReference>
<dbReference type="OrthoDB" id="692968at2759"/>
<keyword evidence="5" id="KW-0812">Transmembrane</keyword>
<evidence type="ECO:0000256" key="10">
    <source>
        <dbReference type="ARBA" id="ARBA00037847"/>
    </source>
</evidence>
<dbReference type="PANTHER" id="PTHR48062:SF52">
    <property type="entry name" value="RECEPTOR-LIKE PROTEIN 8-RELATED"/>
    <property type="match status" value="1"/>
</dbReference>
<name>A0A1E5V8D0_9POAL</name>
<dbReference type="GO" id="GO:0005886">
    <property type="term" value="C:plasma membrane"/>
    <property type="evidence" value="ECO:0007669"/>
    <property type="project" value="UniProtKB-SubCell"/>
</dbReference>
<dbReference type="Pfam" id="PF13855">
    <property type="entry name" value="LRR_8"/>
    <property type="match status" value="1"/>
</dbReference>
<dbReference type="InterPro" id="IPR001611">
    <property type="entry name" value="Leu-rich_rpt"/>
</dbReference>
<sequence length="92" mass="9798">MMLLDLSSNGLTGTIPASLGSMMYLEVLNLGRNDLTGAISDAFTGLRRISALDLSHNHLTGMSFLEDFDVSNNLTGEIPRSVCHLCGATQLA</sequence>
<proteinExistence type="inferred from homology"/>
<evidence type="ECO:0000256" key="4">
    <source>
        <dbReference type="ARBA" id="ARBA00022614"/>
    </source>
</evidence>
<dbReference type="PRINTS" id="PR00019">
    <property type="entry name" value="LEURICHRPT"/>
</dbReference>
<evidence type="ECO:0000256" key="5">
    <source>
        <dbReference type="ARBA" id="ARBA00022692"/>
    </source>
</evidence>
<comment type="subcellular location">
    <subcellularLocation>
        <location evidence="1">Cell membrane</location>
    </subcellularLocation>
    <subcellularLocation>
        <location evidence="10">Endomembrane system</location>
        <topology evidence="10">Single-pass membrane protein</topology>
    </subcellularLocation>
</comment>
<keyword evidence="12" id="KW-1185">Reference proteome</keyword>
<keyword evidence="3" id="KW-1003">Cell membrane</keyword>
<evidence type="ECO:0000256" key="6">
    <source>
        <dbReference type="ARBA" id="ARBA00022729"/>
    </source>
</evidence>
<comment type="similarity">
    <text evidence="2">Belongs to the RLP family.</text>
</comment>
<evidence type="ECO:0000256" key="1">
    <source>
        <dbReference type="ARBA" id="ARBA00004236"/>
    </source>
</evidence>
<keyword evidence="4" id="KW-0433">Leucine-rich repeat</keyword>
<evidence type="ECO:0000313" key="11">
    <source>
        <dbReference type="EMBL" id="OEL21402.1"/>
    </source>
</evidence>
<dbReference type="SUPFAM" id="SSF52058">
    <property type="entry name" value="L domain-like"/>
    <property type="match status" value="1"/>
</dbReference>
<dbReference type="AlphaFoldDB" id="A0A1E5V8D0"/>
<evidence type="ECO:0000256" key="3">
    <source>
        <dbReference type="ARBA" id="ARBA00022475"/>
    </source>
</evidence>
<dbReference type="Gene3D" id="3.80.10.10">
    <property type="entry name" value="Ribonuclease Inhibitor"/>
    <property type="match status" value="1"/>
</dbReference>
<evidence type="ECO:0000256" key="9">
    <source>
        <dbReference type="ARBA" id="ARBA00023136"/>
    </source>
</evidence>
<evidence type="ECO:0000256" key="8">
    <source>
        <dbReference type="ARBA" id="ARBA00022989"/>
    </source>
</evidence>
<evidence type="ECO:0000256" key="2">
    <source>
        <dbReference type="ARBA" id="ARBA00009592"/>
    </source>
</evidence>
<protein>
    <submittedName>
        <fullName evidence="11">Uncharacterized protein</fullName>
    </submittedName>
</protein>
<evidence type="ECO:0000313" key="12">
    <source>
        <dbReference type="Proteomes" id="UP000095767"/>
    </source>
</evidence>
<reference evidence="11 12" key="1">
    <citation type="submission" date="2016-09" db="EMBL/GenBank/DDBJ databases">
        <title>The draft genome of Dichanthelium oligosanthes: A C3 panicoid grass species.</title>
        <authorList>
            <person name="Studer A.J."/>
            <person name="Schnable J.C."/>
            <person name="Brutnell T.P."/>
        </authorList>
    </citation>
    <scope>NUCLEOTIDE SEQUENCE [LARGE SCALE GENOMIC DNA]</scope>
    <source>
        <strain evidence="12">cv. Kellogg 1175</strain>
        <tissue evidence="11">Leaf</tissue>
    </source>
</reference>
<keyword evidence="8" id="KW-1133">Transmembrane helix</keyword>
<dbReference type="EMBL" id="LWDX02047997">
    <property type="protein sequence ID" value="OEL21402.1"/>
    <property type="molecule type" value="Genomic_DNA"/>
</dbReference>
<keyword evidence="9" id="KW-0472">Membrane</keyword>
<dbReference type="PANTHER" id="PTHR48062">
    <property type="entry name" value="RECEPTOR-LIKE PROTEIN 14"/>
    <property type="match status" value="1"/>
</dbReference>
<dbReference type="GO" id="GO:0012505">
    <property type="term" value="C:endomembrane system"/>
    <property type="evidence" value="ECO:0007669"/>
    <property type="project" value="UniProtKB-SubCell"/>
</dbReference>
<organism evidence="11 12">
    <name type="scientific">Dichanthelium oligosanthes</name>
    <dbReference type="NCBI Taxonomy" id="888268"/>
    <lineage>
        <taxon>Eukaryota</taxon>
        <taxon>Viridiplantae</taxon>
        <taxon>Streptophyta</taxon>
        <taxon>Embryophyta</taxon>
        <taxon>Tracheophyta</taxon>
        <taxon>Spermatophyta</taxon>
        <taxon>Magnoliopsida</taxon>
        <taxon>Liliopsida</taxon>
        <taxon>Poales</taxon>
        <taxon>Poaceae</taxon>
        <taxon>PACMAD clade</taxon>
        <taxon>Panicoideae</taxon>
        <taxon>Panicodae</taxon>
        <taxon>Paniceae</taxon>
        <taxon>Dichantheliinae</taxon>
        <taxon>Dichanthelium</taxon>
    </lineage>
</organism>
<gene>
    <name evidence="11" type="ORF">BAE44_0017580</name>
</gene>
<accession>A0A1E5V8D0</accession>
<dbReference type="Proteomes" id="UP000095767">
    <property type="component" value="Unassembled WGS sequence"/>
</dbReference>